<keyword evidence="3" id="KW-1185">Reference proteome</keyword>
<dbReference type="PANTHER" id="PTHR40446:SF2">
    <property type="entry name" value="N-ACETYLGLUCOSAMINE-1-PHOSPHODIESTER ALPHA-N-ACETYLGLUCOSAMINIDASE"/>
    <property type="match status" value="1"/>
</dbReference>
<dbReference type="Pfam" id="PF09992">
    <property type="entry name" value="NAGPA"/>
    <property type="match status" value="1"/>
</dbReference>
<proteinExistence type="predicted"/>
<name>A0ABY2WG81_9FLAO</name>
<protein>
    <recommendedName>
        <fullName evidence="1">Phosphodiester glycosidase domain-containing protein</fullName>
    </recommendedName>
</protein>
<dbReference type="EMBL" id="VCNI01000007">
    <property type="protein sequence ID" value="TMU50430.1"/>
    <property type="molecule type" value="Genomic_DNA"/>
</dbReference>
<accession>A0ABY2WG81</accession>
<sequence>MKKALIILLMFSCASDPMNFPDLDIGKMGLEQKVVVKNIQDGLDFIQVNRGHFSNSDFFTLTSGIVTPAKAEELSLKIENLGMVARLEYSPEPDPHGGKLGKIVRVGTFNTKEAAIKLREKLSCKGISMAIRHTAEDGYPTSGPFLISLLKIDLTKYKGQVKAILGNNQVSGKETTSKMSRNLRALAAVNAGFFAWENEVGMPGDPAGISVIDGKLLSEAIGGRSILLIENNLPALFSVAHNVNTDIQIELDSIKLRVHGINRSVGRILNCGNFDGSGYVIPIHDFVCRNKDEIVIFTPEYGNKGDIGEGLEIALDSTDRIISIKRQRGGEIPENGYLLQAIGLSATYLENVAKVEMTVTKHISITSDEGPILLKKGLYAVNGGPTLLRKGNHEIADRFKEGWETVFSDFKVSDEYVDKKDKAAFETTEIGSRAGFYHGWVVRRHPRTAIGITSDNKVYIAVVYGRQPGISAGASITEMSNLFKNLGVTEAFNLDGGGSSMMIVNGKKTGSSSDLSGERAIGDALIFTDY</sequence>
<dbReference type="InterPro" id="IPR018711">
    <property type="entry name" value="NAGPA"/>
</dbReference>
<dbReference type="RefSeq" id="WP_138839478.1">
    <property type="nucleotide sequence ID" value="NZ_VCNI01000007.1"/>
</dbReference>
<reference evidence="2 3" key="1">
    <citation type="submission" date="2019-05" db="EMBL/GenBank/DDBJ databases">
        <title>Flagellimonas sp. AsT0115, sp. nov., isolated from a marine red algae, Asparagopsis taxiformis.</title>
        <authorList>
            <person name="Kim J."/>
            <person name="Jeong S.E."/>
            <person name="Jeon C.O."/>
        </authorList>
    </citation>
    <scope>NUCLEOTIDE SEQUENCE [LARGE SCALE GENOMIC DNA]</scope>
    <source>
        <strain evidence="2 3">AsT0115</strain>
    </source>
</reference>
<feature type="domain" description="Phosphodiester glycosidase" evidence="1">
    <location>
        <begin position="319"/>
        <end position="527"/>
    </location>
</feature>
<comment type="caution">
    <text evidence="2">The sequence shown here is derived from an EMBL/GenBank/DDBJ whole genome shotgun (WGS) entry which is preliminary data.</text>
</comment>
<evidence type="ECO:0000313" key="3">
    <source>
        <dbReference type="Proteomes" id="UP000751614"/>
    </source>
</evidence>
<evidence type="ECO:0000259" key="1">
    <source>
        <dbReference type="Pfam" id="PF09992"/>
    </source>
</evidence>
<dbReference type="Proteomes" id="UP000751614">
    <property type="component" value="Unassembled WGS sequence"/>
</dbReference>
<organism evidence="2 3">
    <name type="scientific">Flagellimonas algicola</name>
    <dbReference type="NCBI Taxonomy" id="2583815"/>
    <lineage>
        <taxon>Bacteria</taxon>
        <taxon>Pseudomonadati</taxon>
        <taxon>Bacteroidota</taxon>
        <taxon>Flavobacteriia</taxon>
        <taxon>Flavobacteriales</taxon>
        <taxon>Flavobacteriaceae</taxon>
        <taxon>Flagellimonas</taxon>
    </lineage>
</organism>
<dbReference type="PANTHER" id="PTHR40446">
    <property type="entry name" value="N-ACETYLGLUCOSAMINE-1-PHOSPHODIESTER ALPHA-N-ACETYLGLUCOSAMINIDASE"/>
    <property type="match status" value="1"/>
</dbReference>
<evidence type="ECO:0000313" key="2">
    <source>
        <dbReference type="EMBL" id="TMU50430.1"/>
    </source>
</evidence>
<gene>
    <name evidence="2" type="ORF">FGG15_19600</name>
</gene>